<dbReference type="Proteomes" id="UP000256373">
    <property type="component" value="Unassembled WGS sequence"/>
</dbReference>
<dbReference type="EMBL" id="QNUL01000006">
    <property type="protein sequence ID" value="REA62166.1"/>
    <property type="molecule type" value="Genomic_DNA"/>
</dbReference>
<keyword evidence="4" id="KW-0904">Protein phosphatase</keyword>
<feature type="domain" description="Phosphotyrosine protein phosphatase I" evidence="6">
    <location>
        <begin position="2"/>
        <end position="156"/>
    </location>
</feature>
<organism evidence="7 8">
    <name type="scientific">Dyadobacter luteus</name>
    <dbReference type="NCBI Taxonomy" id="2259619"/>
    <lineage>
        <taxon>Bacteria</taxon>
        <taxon>Pseudomonadati</taxon>
        <taxon>Bacteroidota</taxon>
        <taxon>Cytophagia</taxon>
        <taxon>Cytophagales</taxon>
        <taxon>Spirosomataceae</taxon>
        <taxon>Dyadobacter</taxon>
    </lineage>
</organism>
<name>A0A3D8YCQ5_9BACT</name>
<dbReference type="SUPFAM" id="SSF52788">
    <property type="entry name" value="Phosphotyrosine protein phosphatases I"/>
    <property type="match status" value="1"/>
</dbReference>
<dbReference type="GO" id="GO:0004725">
    <property type="term" value="F:protein tyrosine phosphatase activity"/>
    <property type="evidence" value="ECO:0007669"/>
    <property type="project" value="UniProtKB-EC"/>
</dbReference>
<accession>A0A3D8YCQ5</accession>
<evidence type="ECO:0000256" key="5">
    <source>
        <dbReference type="PIRSR" id="PIRSR617867-1"/>
    </source>
</evidence>
<dbReference type="CDD" id="cd16343">
    <property type="entry name" value="LMWPTP"/>
    <property type="match status" value="1"/>
</dbReference>
<feature type="active site" description="Proton donor" evidence="5">
    <location>
        <position position="130"/>
    </location>
</feature>
<dbReference type="InterPro" id="IPR036196">
    <property type="entry name" value="Ptyr_pPase_sf"/>
</dbReference>
<dbReference type="Gene3D" id="3.40.50.2300">
    <property type="match status" value="1"/>
</dbReference>
<keyword evidence="8" id="KW-1185">Reference proteome</keyword>
<sequence length="169" mass="19188">MIRVLFVCLGNICRSPVAEGVFQNLVTKNGLENVISCDSAGTAAYHVGSLPDKRMRKTALERGITLTHTARQLSDDDFAGFDYIMAMDESNFSNIREQSFRANGYYLPDDKVYLYRLFDPERKDSVIVPDPYYDGDSAFTDVYNIVKRSGEKFLEYLIEKHDLTLQSGD</sequence>
<dbReference type="PRINTS" id="PR00719">
    <property type="entry name" value="LMWPTPASE"/>
</dbReference>
<dbReference type="InterPro" id="IPR017867">
    <property type="entry name" value="Tyr_phospatase_low_mol_wt"/>
</dbReference>
<evidence type="ECO:0000313" key="7">
    <source>
        <dbReference type="EMBL" id="REA62166.1"/>
    </source>
</evidence>
<dbReference type="OrthoDB" id="9784339at2"/>
<evidence type="ECO:0000256" key="3">
    <source>
        <dbReference type="ARBA" id="ARBA00022801"/>
    </source>
</evidence>
<protein>
    <recommendedName>
        <fullName evidence="2">protein-tyrosine-phosphatase</fullName>
        <ecNumber evidence="2">3.1.3.48</ecNumber>
    </recommendedName>
</protein>
<evidence type="ECO:0000259" key="6">
    <source>
        <dbReference type="SMART" id="SM00226"/>
    </source>
</evidence>
<dbReference type="PANTHER" id="PTHR11717">
    <property type="entry name" value="LOW MOLECULAR WEIGHT PROTEIN TYROSINE PHOSPHATASE"/>
    <property type="match status" value="1"/>
</dbReference>
<comment type="similarity">
    <text evidence="1">Belongs to the low molecular weight phosphotyrosine protein phosphatase family.</text>
</comment>
<dbReference type="EC" id="3.1.3.48" evidence="2"/>
<dbReference type="PANTHER" id="PTHR11717:SF7">
    <property type="entry name" value="LOW MOLECULAR WEIGHT PHOSPHOTYROSINE PROTEIN PHOSPHATASE"/>
    <property type="match status" value="1"/>
</dbReference>
<dbReference type="SMART" id="SM00226">
    <property type="entry name" value="LMWPc"/>
    <property type="match status" value="1"/>
</dbReference>
<reference evidence="7 8" key="1">
    <citation type="submission" date="2018-07" db="EMBL/GenBank/DDBJ databases">
        <title>Dyadobacter roseus sp. nov., isolated from rose rhizosphere soil.</title>
        <authorList>
            <person name="Chen L."/>
        </authorList>
    </citation>
    <scope>NUCLEOTIDE SEQUENCE [LARGE SCALE GENOMIC DNA]</scope>
    <source>
        <strain evidence="7 8">RS19</strain>
    </source>
</reference>
<proteinExistence type="inferred from homology"/>
<evidence type="ECO:0000256" key="2">
    <source>
        <dbReference type="ARBA" id="ARBA00013064"/>
    </source>
</evidence>
<feature type="active site" evidence="5">
    <location>
        <position position="14"/>
    </location>
</feature>
<dbReference type="AlphaFoldDB" id="A0A3D8YCQ5"/>
<comment type="caution">
    <text evidence="7">The sequence shown here is derived from an EMBL/GenBank/DDBJ whole genome shotgun (WGS) entry which is preliminary data.</text>
</comment>
<dbReference type="Pfam" id="PF01451">
    <property type="entry name" value="LMWPc"/>
    <property type="match status" value="1"/>
</dbReference>
<keyword evidence="3" id="KW-0378">Hydrolase</keyword>
<evidence type="ECO:0000256" key="4">
    <source>
        <dbReference type="ARBA" id="ARBA00022912"/>
    </source>
</evidence>
<evidence type="ECO:0000256" key="1">
    <source>
        <dbReference type="ARBA" id="ARBA00011063"/>
    </source>
</evidence>
<gene>
    <name evidence="7" type="ORF">DSL64_10970</name>
</gene>
<evidence type="ECO:0000313" key="8">
    <source>
        <dbReference type="Proteomes" id="UP000256373"/>
    </source>
</evidence>
<feature type="active site" description="Nucleophile" evidence="5">
    <location>
        <position position="8"/>
    </location>
</feature>
<dbReference type="InterPro" id="IPR023485">
    <property type="entry name" value="Ptyr_pPase"/>
</dbReference>
<dbReference type="RefSeq" id="WP_115830857.1">
    <property type="nucleotide sequence ID" value="NZ_QNUL01000006.1"/>
</dbReference>
<dbReference type="InterPro" id="IPR050438">
    <property type="entry name" value="LMW_PTPase"/>
</dbReference>